<reference evidence="2 3" key="1">
    <citation type="journal article" date="2014" name="Am. J. Bot.">
        <title>Genome assembly and annotation for red clover (Trifolium pratense; Fabaceae).</title>
        <authorList>
            <person name="Istvanek J."/>
            <person name="Jaros M."/>
            <person name="Krenek A."/>
            <person name="Repkova J."/>
        </authorList>
    </citation>
    <scope>NUCLEOTIDE SEQUENCE [LARGE SCALE GENOMIC DNA]</scope>
    <source>
        <strain evidence="3">cv. Tatra</strain>
        <tissue evidence="2">Young leaves</tissue>
    </source>
</reference>
<dbReference type="EMBL" id="ASHM01008607">
    <property type="protein sequence ID" value="PNY16537.1"/>
    <property type="molecule type" value="Genomic_DNA"/>
</dbReference>
<keyword evidence="1" id="KW-1133">Transmembrane helix</keyword>
<evidence type="ECO:0000256" key="1">
    <source>
        <dbReference type="SAM" id="Phobius"/>
    </source>
</evidence>
<evidence type="ECO:0000313" key="3">
    <source>
        <dbReference type="Proteomes" id="UP000236291"/>
    </source>
</evidence>
<dbReference type="Proteomes" id="UP000236291">
    <property type="component" value="Unassembled WGS sequence"/>
</dbReference>
<sequence length="131" mass="14414">MSPVVVQGVALALRTTHFQICNTEYESFPIRRSSGRLGLYSLVRIWLTAPPQSGVVVLIVVHGGSGCCIALIYDFSRSIEICSFLVIGATSVSSSQNLVAVVCSVWFRSSSLRWFRFSWLEKAVYACCVLS</sequence>
<feature type="transmembrane region" description="Helical" evidence="1">
    <location>
        <begin position="85"/>
        <end position="107"/>
    </location>
</feature>
<keyword evidence="1" id="KW-0472">Membrane</keyword>
<keyword evidence="1" id="KW-0812">Transmembrane</keyword>
<feature type="transmembrane region" description="Helical" evidence="1">
    <location>
        <begin position="54"/>
        <end position="73"/>
    </location>
</feature>
<name>A0A2K3PMM6_TRIPR</name>
<protein>
    <submittedName>
        <fullName evidence="2">Uncharacterized protein</fullName>
    </submittedName>
</protein>
<proteinExistence type="predicted"/>
<organism evidence="2 3">
    <name type="scientific">Trifolium pratense</name>
    <name type="common">Red clover</name>
    <dbReference type="NCBI Taxonomy" id="57577"/>
    <lineage>
        <taxon>Eukaryota</taxon>
        <taxon>Viridiplantae</taxon>
        <taxon>Streptophyta</taxon>
        <taxon>Embryophyta</taxon>
        <taxon>Tracheophyta</taxon>
        <taxon>Spermatophyta</taxon>
        <taxon>Magnoliopsida</taxon>
        <taxon>eudicotyledons</taxon>
        <taxon>Gunneridae</taxon>
        <taxon>Pentapetalae</taxon>
        <taxon>rosids</taxon>
        <taxon>fabids</taxon>
        <taxon>Fabales</taxon>
        <taxon>Fabaceae</taxon>
        <taxon>Papilionoideae</taxon>
        <taxon>50 kb inversion clade</taxon>
        <taxon>NPAAA clade</taxon>
        <taxon>Hologalegina</taxon>
        <taxon>IRL clade</taxon>
        <taxon>Trifolieae</taxon>
        <taxon>Trifolium</taxon>
    </lineage>
</organism>
<gene>
    <name evidence="2" type="ORF">L195_g013259</name>
</gene>
<accession>A0A2K3PMM6</accession>
<reference evidence="2 3" key="2">
    <citation type="journal article" date="2017" name="Front. Plant Sci.">
        <title>Gene Classification and Mining of Molecular Markers Useful in Red Clover (Trifolium pratense) Breeding.</title>
        <authorList>
            <person name="Istvanek J."/>
            <person name="Dluhosova J."/>
            <person name="Dluhos P."/>
            <person name="Patkova L."/>
            <person name="Nedelnik J."/>
            <person name="Repkova J."/>
        </authorList>
    </citation>
    <scope>NUCLEOTIDE SEQUENCE [LARGE SCALE GENOMIC DNA]</scope>
    <source>
        <strain evidence="3">cv. Tatra</strain>
        <tissue evidence="2">Young leaves</tissue>
    </source>
</reference>
<evidence type="ECO:0000313" key="2">
    <source>
        <dbReference type="EMBL" id="PNY16537.1"/>
    </source>
</evidence>
<dbReference type="AlphaFoldDB" id="A0A2K3PMM6"/>
<comment type="caution">
    <text evidence="2">The sequence shown here is derived from an EMBL/GenBank/DDBJ whole genome shotgun (WGS) entry which is preliminary data.</text>
</comment>